<evidence type="ECO:0000313" key="2">
    <source>
        <dbReference type="Proteomes" id="UP000199758"/>
    </source>
</evidence>
<dbReference type="PROSITE" id="PS51318">
    <property type="entry name" value="TAT"/>
    <property type="match status" value="1"/>
</dbReference>
<dbReference type="OrthoDB" id="9779968at2"/>
<evidence type="ECO:0000313" key="1">
    <source>
        <dbReference type="EMBL" id="SHG99171.1"/>
    </source>
</evidence>
<keyword evidence="2" id="KW-1185">Reference proteome</keyword>
<dbReference type="RefSeq" id="WP_139250237.1">
    <property type="nucleotide sequence ID" value="NZ_FQWZ01000004.1"/>
</dbReference>
<dbReference type="AlphaFoldDB" id="A0A1M5PBG5"/>
<dbReference type="PANTHER" id="PTHR43737:SF1">
    <property type="entry name" value="DUF1501 DOMAIN-CONTAINING PROTEIN"/>
    <property type="match status" value="1"/>
</dbReference>
<organism evidence="1 2">
    <name type="scientific">Hydrocarboniphaga daqingensis</name>
    <dbReference type="NCBI Taxonomy" id="490188"/>
    <lineage>
        <taxon>Bacteria</taxon>
        <taxon>Pseudomonadati</taxon>
        <taxon>Pseudomonadota</taxon>
        <taxon>Gammaproteobacteria</taxon>
        <taxon>Nevskiales</taxon>
        <taxon>Nevskiaceae</taxon>
        <taxon>Hydrocarboniphaga</taxon>
    </lineage>
</organism>
<dbReference type="Proteomes" id="UP000199758">
    <property type="component" value="Unassembled WGS sequence"/>
</dbReference>
<dbReference type="InterPro" id="IPR010869">
    <property type="entry name" value="DUF1501"/>
</dbReference>
<dbReference type="InterPro" id="IPR006311">
    <property type="entry name" value="TAT_signal"/>
</dbReference>
<sequence length="413" mass="44008">MSISRRDLLGAGLLGSLLAVSPSMIARARAAERPRRLVVVMLRGAVDGLSVVAPYQDAAYYQRRGTIALPRPGTDGGLIDLDGRFGLHPALAPLQPLWARGRLGFVHACGSPDPTRSHFDAQHYLETAVLAKASRDDGWLNRLAAQVVADDDAFGAVSLSATLPRICSGEHDVTNVPLGRGVLKPSALDRAEVAASFSAMYQASGDAPIADAYREGLATRQRIRRDLASTAPDDETRVADNGAPPPIGFALDASQLARLMVRNPELQLAFLQLGSWDTHLKQGASRGALADRLRGLGDGLATLARDLGPVFDDTLIVVMSEFGRTVAENGAGGTDHGHGNVIWLLGGGLKGGKVWGQWPGLDSSALYEGRDLAVTTDFRSVLQQVCAQHLRLDDRQLAAVFPQAGADWNQRLL</sequence>
<dbReference type="STRING" id="490188.SAMN04488068_2144"/>
<dbReference type="EMBL" id="FQWZ01000004">
    <property type="protein sequence ID" value="SHG99171.1"/>
    <property type="molecule type" value="Genomic_DNA"/>
</dbReference>
<accession>A0A1M5PBG5</accession>
<proteinExistence type="predicted"/>
<name>A0A1M5PBG5_9GAMM</name>
<dbReference type="Pfam" id="PF07394">
    <property type="entry name" value="DUF1501"/>
    <property type="match status" value="1"/>
</dbReference>
<protein>
    <submittedName>
        <fullName evidence="1">Uncharacterized conserved protein, DUF1501 family</fullName>
    </submittedName>
</protein>
<gene>
    <name evidence="1" type="ORF">SAMN04488068_2144</name>
</gene>
<dbReference type="PANTHER" id="PTHR43737">
    <property type="entry name" value="BLL7424 PROTEIN"/>
    <property type="match status" value="1"/>
</dbReference>
<reference evidence="1 2" key="1">
    <citation type="submission" date="2016-11" db="EMBL/GenBank/DDBJ databases">
        <authorList>
            <person name="Jaros S."/>
            <person name="Januszkiewicz K."/>
            <person name="Wedrychowicz H."/>
        </authorList>
    </citation>
    <scope>NUCLEOTIDE SEQUENCE [LARGE SCALE GENOMIC DNA]</scope>
    <source>
        <strain evidence="1 2">CGMCC 1.7049</strain>
    </source>
</reference>